<evidence type="ECO:0000313" key="2">
    <source>
        <dbReference type="Proteomes" id="UP001057991"/>
    </source>
</evidence>
<dbReference type="AlphaFoldDB" id="A0A9Q9LVX4"/>
<dbReference type="Proteomes" id="UP001057991">
    <property type="component" value="Chromosome"/>
</dbReference>
<gene>
    <name evidence="1" type="ORF">K3X48_05005</name>
</gene>
<sequence length="53" mass="6073">MPLFAPKHQKLAPMTRSGNLFSRLFAQRRSANPPRTIRHWTPQQGFVEIPVGC</sequence>
<organism evidence="1 2">
    <name type="scientific">Aliiroseovarius crassostreae</name>
    <dbReference type="NCBI Taxonomy" id="154981"/>
    <lineage>
        <taxon>Bacteria</taxon>
        <taxon>Pseudomonadati</taxon>
        <taxon>Pseudomonadota</taxon>
        <taxon>Alphaproteobacteria</taxon>
        <taxon>Rhodobacterales</taxon>
        <taxon>Paracoccaceae</taxon>
        <taxon>Aliiroseovarius</taxon>
    </lineage>
</organism>
<accession>A0A9Q9LVX4</accession>
<reference evidence="1" key="1">
    <citation type="submission" date="2021-08" db="EMBL/GenBank/DDBJ databases">
        <authorList>
            <person name="Nwanade C."/>
            <person name="Wang M."/>
            <person name="Masoudi A."/>
            <person name="Yu Z."/>
            <person name="Liu J."/>
        </authorList>
    </citation>
    <scope>NUCLEOTIDE SEQUENCE</scope>
    <source>
        <strain evidence="1">S056</strain>
    </source>
</reference>
<dbReference type="EMBL" id="CP080776">
    <property type="protein sequence ID" value="UWP96346.1"/>
    <property type="molecule type" value="Genomic_DNA"/>
</dbReference>
<protein>
    <submittedName>
        <fullName evidence="1">Uncharacterized protein</fullName>
    </submittedName>
</protein>
<name>A0A9Q9LVX4_9RHOB</name>
<dbReference type="RefSeq" id="WP_259777058.1">
    <property type="nucleotide sequence ID" value="NZ_CP080774.1"/>
</dbReference>
<proteinExistence type="predicted"/>
<evidence type="ECO:0000313" key="1">
    <source>
        <dbReference type="EMBL" id="UWP96346.1"/>
    </source>
</evidence>